<comment type="subcellular location">
    <subcellularLocation>
        <location evidence="1">Cell outer membrane</location>
    </subcellularLocation>
</comment>
<feature type="domain" description="RagB/SusD" evidence="7">
    <location>
        <begin position="314"/>
        <end position="524"/>
    </location>
</feature>
<dbReference type="InterPro" id="IPR011990">
    <property type="entry name" value="TPR-like_helical_dom_sf"/>
</dbReference>
<evidence type="ECO:0000256" key="6">
    <source>
        <dbReference type="SAM" id="SignalP"/>
    </source>
</evidence>
<dbReference type="Pfam" id="PF14322">
    <property type="entry name" value="SusD-like_3"/>
    <property type="match status" value="1"/>
</dbReference>
<feature type="domain" description="SusD-like N-terminal" evidence="8">
    <location>
        <begin position="76"/>
        <end position="219"/>
    </location>
</feature>
<evidence type="ECO:0000256" key="4">
    <source>
        <dbReference type="ARBA" id="ARBA00023136"/>
    </source>
</evidence>
<dbReference type="EMBL" id="SLWB01000001">
    <property type="protein sequence ID" value="TCN73022.1"/>
    <property type="molecule type" value="Genomic_DNA"/>
</dbReference>
<evidence type="ECO:0000259" key="7">
    <source>
        <dbReference type="Pfam" id="PF07980"/>
    </source>
</evidence>
<organism evidence="9 10">
    <name type="scientific">Acetobacteroides hydrogenigenes</name>
    <dbReference type="NCBI Taxonomy" id="979970"/>
    <lineage>
        <taxon>Bacteria</taxon>
        <taxon>Pseudomonadati</taxon>
        <taxon>Bacteroidota</taxon>
        <taxon>Bacteroidia</taxon>
        <taxon>Bacteroidales</taxon>
        <taxon>Rikenellaceae</taxon>
        <taxon>Acetobacteroides</taxon>
    </lineage>
</organism>
<keyword evidence="5" id="KW-0998">Cell outer membrane</keyword>
<comment type="similarity">
    <text evidence="2">Belongs to the SusD family.</text>
</comment>
<evidence type="ECO:0000313" key="10">
    <source>
        <dbReference type="Proteomes" id="UP000294830"/>
    </source>
</evidence>
<protein>
    <submittedName>
        <fullName evidence="9">Putative outer membrane starch-binding protein</fullName>
    </submittedName>
</protein>
<evidence type="ECO:0000256" key="1">
    <source>
        <dbReference type="ARBA" id="ARBA00004442"/>
    </source>
</evidence>
<dbReference type="Pfam" id="PF07980">
    <property type="entry name" value="SusD_RagB"/>
    <property type="match status" value="1"/>
</dbReference>
<accession>A0A4R2EVH2</accession>
<dbReference type="CDD" id="cd08977">
    <property type="entry name" value="SusD"/>
    <property type="match status" value="1"/>
</dbReference>
<dbReference type="PROSITE" id="PS51257">
    <property type="entry name" value="PROKAR_LIPOPROTEIN"/>
    <property type="match status" value="1"/>
</dbReference>
<gene>
    <name evidence="9" type="ORF">CLV25_101240</name>
</gene>
<evidence type="ECO:0000259" key="8">
    <source>
        <dbReference type="Pfam" id="PF14322"/>
    </source>
</evidence>
<dbReference type="InterPro" id="IPR012944">
    <property type="entry name" value="SusD_RagB_dom"/>
</dbReference>
<keyword evidence="3 6" id="KW-0732">Signal</keyword>
<reference evidence="9 10" key="1">
    <citation type="submission" date="2019-03" db="EMBL/GenBank/DDBJ databases">
        <title>Genomic Encyclopedia of Archaeal and Bacterial Type Strains, Phase II (KMG-II): from individual species to whole genera.</title>
        <authorList>
            <person name="Goeker M."/>
        </authorList>
    </citation>
    <scope>NUCLEOTIDE SEQUENCE [LARGE SCALE GENOMIC DNA]</scope>
    <source>
        <strain evidence="9 10">RL-C</strain>
    </source>
</reference>
<evidence type="ECO:0000313" key="9">
    <source>
        <dbReference type="EMBL" id="TCN73022.1"/>
    </source>
</evidence>
<evidence type="ECO:0000256" key="2">
    <source>
        <dbReference type="ARBA" id="ARBA00006275"/>
    </source>
</evidence>
<evidence type="ECO:0000256" key="3">
    <source>
        <dbReference type="ARBA" id="ARBA00022729"/>
    </source>
</evidence>
<dbReference type="SUPFAM" id="SSF48452">
    <property type="entry name" value="TPR-like"/>
    <property type="match status" value="1"/>
</dbReference>
<comment type="caution">
    <text evidence="9">The sequence shown here is derived from an EMBL/GenBank/DDBJ whole genome shotgun (WGS) entry which is preliminary data.</text>
</comment>
<dbReference type="GO" id="GO:0009279">
    <property type="term" value="C:cell outer membrane"/>
    <property type="evidence" value="ECO:0007669"/>
    <property type="project" value="UniProtKB-SubCell"/>
</dbReference>
<dbReference type="Proteomes" id="UP000294830">
    <property type="component" value="Unassembled WGS sequence"/>
</dbReference>
<keyword evidence="4" id="KW-0472">Membrane</keyword>
<proteinExistence type="inferred from homology"/>
<dbReference type="OrthoDB" id="617686at2"/>
<sequence>MKKLKTLFYAIAFVGALTSCSDTLDLAPEDYYASGNYWKTQAQFEGFMVGMHNSLRGDYSNVFVLGEARGGTQKFGTSTMSTSLNYSSPIKNNAFTKDQTGVGGWASYYGRILQVNLFIQKAEAATAAVLPDAAKNYLLGQAYGLRAYYYFQLYKTFGGVPIVTEPKPTTTSDPTKLSTARSTPKQTLDFVKQDVEKSEQYFSSDNFTLKSRRAMWSRAATLVLKGDVYLWSAKVAVGDQAPTDVSGDLTKAENALLAVKNSGKFGLLSKFEDVFSTSNKGNNEIIFAIRFADGEATNNAAEFLYQDAVFLNQYIGYNGKVMKDTLNLKGTGGVFRNEYKFELFASYDNADTRKRATFLDYYKVANGDTTVRAVVLRKFVGSINTTNNRVYDSDIPVYRYADVLLLLAEIANKKGEDPSGYINDIRKRAYGPTFPVYTNGTFEENELAILKERDKEFVWEGKRWYDLRRMQNAAGKPLAFAAAANYPATAPVLLETETHKLLWPIDVNTLNADPLLKDQQNPGY</sequence>
<feature type="chain" id="PRO_5020977529" evidence="6">
    <location>
        <begin position="22"/>
        <end position="524"/>
    </location>
</feature>
<evidence type="ECO:0000256" key="5">
    <source>
        <dbReference type="ARBA" id="ARBA00023237"/>
    </source>
</evidence>
<dbReference type="InterPro" id="IPR033985">
    <property type="entry name" value="SusD-like_N"/>
</dbReference>
<keyword evidence="10" id="KW-1185">Reference proteome</keyword>
<dbReference type="Gene3D" id="1.25.40.390">
    <property type="match status" value="1"/>
</dbReference>
<name>A0A4R2EVH2_9BACT</name>
<dbReference type="RefSeq" id="WP_131837808.1">
    <property type="nucleotide sequence ID" value="NZ_SLWB01000001.1"/>
</dbReference>
<feature type="signal peptide" evidence="6">
    <location>
        <begin position="1"/>
        <end position="21"/>
    </location>
</feature>
<dbReference type="AlphaFoldDB" id="A0A4R2EVH2"/>